<dbReference type="EMBL" id="VAVZ01000002">
    <property type="protein sequence ID" value="TLQ01099.1"/>
    <property type="molecule type" value="Genomic_DNA"/>
</dbReference>
<feature type="region of interest" description="Disordered" evidence="1">
    <location>
        <begin position="490"/>
        <end position="509"/>
    </location>
</feature>
<comment type="caution">
    <text evidence="2">The sequence shown here is derived from an EMBL/GenBank/DDBJ whole genome shotgun (WGS) entry which is preliminary data.</text>
</comment>
<evidence type="ECO:0000313" key="3">
    <source>
        <dbReference type="Proteomes" id="UP000310458"/>
    </source>
</evidence>
<dbReference type="PANTHER" id="PTHR42877:SF4">
    <property type="entry name" value="FAD_NAD(P)-BINDING DOMAIN-CONTAINING PROTEIN-RELATED"/>
    <property type="match status" value="1"/>
</dbReference>
<dbReference type="Proteomes" id="UP000310458">
    <property type="component" value="Unassembled WGS sequence"/>
</dbReference>
<dbReference type="PRINTS" id="PR00411">
    <property type="entry name" value="PNDRDTASEI"/>
</dbReference>
<evidence type="ECO:0000256" key="1">
    <source>
        <dbReference type="SAM" id="MobiDB-lite"/>
    </source>
</evidence>
<name>A0A5R9BKG0_9MICC</name>
<organism evidence="2 3">
    <name type="scientific">Nesterenkonia salmonea</name>
    <dbReference type="NCBI Taxonomy" id="1804987"/>
    <lineage>
        <taxon>Bacteria</taxon>
        <taxon>Bacillati</taxon>
        <taxon>Actinomycetota</taxon>
        <taxon>Actinomycetes</taxon>
        <taxon>Micrococcales</taxon>
        <taxon>Micrococcaceae</taxon>
        <taxon>Nesterenkonia</taxon>
    </lineage>
</organism>
<dbReference type="PANTHER" id="PTHR42877">
    <property type="entry name" value="L-ORNITHINE N(5)-MONOOXYGENASE-RELATED"/>
    <property type="match status" value="1"/>
</dbReference>
<dbReference type="AlphaFoldDB" id="A0A5R9BKG0"/>
<dbReference type="Pfam" id="PF13738">
    <property type="entry name" value="Pyr_redox_3"/>
    <property type="match status" value="1"/>
</dbReference>
<dbReference type="Gene3D" id="3.50.50.60">
    <property type="entry name" value="FAD/NAD(P)-binding domain"/>
    <property type="match status" value="2"/>
</dbReference>
<dbReference type="InterPro" id="IPR051209">
    <property type="entry name" value="FAD-bind_Monooxygenase_sf"/>
</dbReference>
<dbReference type="RefSeq" id="WP_138251723.1">
    <property type="nucleotide sequence ID" value="NZ_VAVZ01000002.1"/>
</dbReference>
<dbReference type="SUPFAM" id="SSF51905">
    <property type="entry name" value="FAD/NAD(P)-binding domain"/>
    <property type="match status" value="2"/>
</dbReference>
<accession>A0A5R9BKG0</accession>
<dbReference type="InterPro" id="IPR036188">
    <property type="entry name" value="FAD/NAD-bd_sf"/>
</dbReference>
<proteinExistence type="predicted"/>
<sequence>MNPGEISGSAANGVTGTHVRVVVVGAGIAGIGAALRLAAEGERDFLLLERNADVGGTWLDNVYPGVACDVPSHLYSFSFAPKPDWPQYFADGAQIQDYLRSCTAGPEFRDRLSLETDLLHAQWEEDQAHWSLTTSRGELTASFLVLATGRFSTPRLPAIPNLAEFDGPVVHTARWQDLDVPGQRIGVIGTGASAAQLVPALAQRSAELTVFQRSPPWVVPKGNRPYSPTEQALFVEDDQARRRHRSSIVAEMDAGLGARFSGSCAHADLRRRVLKHLESEVPDPALRAQLTPDYEPGCKRVLLSDDWYRSLQRENVVLEPSALASVSGSTATAASGASYAVDALVFATGFLASRPAIAAAVTGRERSLAEHWSAGMTSYASTVVTGFPNMFILGGPHSALGHNSAVEILETQIEHLLSALAHLPTGSVCEVAAEAEEHYSAAVHARAEQTVWTGCSNWYRDQQTGRVTLLWPDTAESYRRQHSRFAPDMYRIRTPAPGPADRTPATVDA</sequence>
<evidence type="ECO:0000313" key="2">
    <source>
        <dbReference type="EMBL" id="TLQ01099.1"/>
    </source>
</evidence>
<reference evidence="2 3" key="1">
    <citation type="submission" date="2019-05" db="EMBL/GenBank/DDBJ databases">
        <title>Nesterenkonia sp. GY074 isolated from the Southern Atlantic Ocean.</title>
        <authorList>
            <person name="Zhang G."/>
        </authorList>
    </citation>
    <scope>NUCLEOTIDE SEQUENCE [LARGE SCALE GENOMIC DNA]</scope>
    <source>
        <strain evidence="2 3">GY074</strain>
    </source>
</reference>
<keyword evidence="3" id="KW-1185">Reference proteome</keyword>
<gene>
    <name evidence="2" type="ORF">FEF26_01280</name>
</gene>
<protein>
    <submittedName>
        <fullName evidence="2">NAD(P)/FAD-dependent oxidoreductase</fullName>
    </submittedName>
</protein>
<dbReference type="OrthoDB" id="5168853at2"/>